<feature type="domain" description="Prepilin type IV endopeptidase peptidase" evidence="8">
    <location>
        <begin position="197"/>
        <end position="251"/>
    </location>
</feature>
<dbReference type="Pfam" id="PF01478">
    <property type="entry name" value="Peptidase_A24"/>
    <property type="match status" value="1"/>
</dbReference>
<feature type="transmembrane region" description="Helical" evidence="7">
    <location>
        <begin position="75"/>
        <end position="94"/>
    </location>
</feature>
<organism evidence="10 11">
    <name type="scientific">candidate division WWE3 bacterium GW2011_GWB1_44_4</name>
    <dbReference type="NCBI Taxonomy" id="1619116"/>
    <lineage>
        <taxon>Bacteria</taxon>
        <taxon>Katanobacteria</taxon>
    </lineage>
</organism>
<feature type="transmembrane region" description="Helical" evidence="7">
    <location>
        <begin position="267"/>
        <end position="286"/>
    </location>
</feature>
<dbReference type="Pfam" id="PF06750">
    <property type="entry name" value="A24_N_bact"/>
    <property type="match status" value="1"/>
</dbReference>
<dbReference type="InterPro" id="IPR010627">
    <property type="entry name" value="Prepilin_pept_A24_N"/>
</dbReference>
<feature type="transmembrane region" description="Helical" evidence="7">
    <location>
        <begin position="6"/>
        <end position="25"/>
    </location>
</feature>
<feature type="transmembrane region" description="Helical" evidence="7">
    <location>
        <begin position="222"/>
        <end position="255"/>
    </location>
</feature>
<name>A0A0G1JDU3_UNCKA</name>
<evidence type="ECO:0000256" key="1">
    <source>
        <dbReference type="ARBA" id="ARBA00004651"/>
    </source>
</evidence>
<evidence type="ECO:0000259" key="9">
    <source>
        <dbReference type="Pfam" id="PF06750"/>
    </source>
</evidence>
<evidence type="ECO:0000256" key="2">
    <source>
        <dbReference type="ARBA" id="ARBA00005801"/>
    </source>
</evidence>
<dbReference type="GO" id="GO:0006465">
    <property type="term" value="P:signal peptide processing"/>
    <property type="evidence" value="ECO:0007669"/>
    <property type="project" value="TreeGrafter"/>
</dbReference>
<evidence type="ECO:0000259" key="8">
    <source>
        <dbReference type="Pfam" id="PF01478"/>
    </source>
</evidence>
<dbReference type="AlphaFoldDB" id="A0A0G1JDU3"/>
<feature type="transmembrane region" description="Helical" evidence="7">
    <location>
        <begin position="106"/>
        <end position="124"/>
    </location>
</feature>
<feature type="domain" description="Prepilin peptidase A24 N-terminal" evidence="9">
    <location>
        <begin position="12"/>
        <end position="92"/>
    </location>
</feature>
<evidence type="ECO:0000256" key="6">
    <source>
        <dbReference type="ARBA" id="ARBA00023136"/>
    </source>
</evidence>
<proteinExistence type="inferred from homology"/>
<keyword evidence="3" id="KW-1003">Cell membrane</keyword>
<feature type="transmembrane region" description="Helical" evidence="7">
    <location>
        <begin position="136"/>
        <end position="157"/>
    </location>
</feature>
<dbReference type="InterPro" id="IPR050882">
    <property type="entry name" value="Prepilin_peptidase/N-MTase"/>
</dbReference>
<sequence>MVYWYVLITSGVLGLFVGSFLNVVADRLSLEKDFTRGRSVCNICGKTLGPKNLIPILSFIVQQGKCSFCRAKLSYFYPLSELLTGAAFMLAAHISRFALTMSTATFPYFIFLLVVFSVLVCIFLSDLKYQIIPDQVVYFGIIFVFLFQLGVFGFWSYKSYTTYKNDEFQQYYLKAGRLTRELTSEAKHFGANIATGIGICAFFYALVVATKERGMGGGDVKLGLLIGLFNGFPNGIIAVFLAFVIGSIFSILLMLLQKKSIKDVIPFGPFLILGSVLSLVYGDAIFTRYISF</sequence>
<dbReference type="InterPro" id="IPR000045">
    <property type="entry name" value="Prepilin_IV_endopep_pep"/>
</dbReference>
<comment type="caution">
    <text evidence="10">The sequence shown here is derived from an EMBL/GenBank/DDBJ whole genome shotgun (WGS) entry which is preliminary data.</text>
</comment>
<accession>A0A0G1JDU3</accession>
<reference evidence="10 11" key="1">
    <citation type="journal article" date="2015" name="Nature">
        <title>rRNA introns, odd ribosomes, and small enigmatic genomes across a large radiation of phyla.</title>
        <authorList>
            <person name="Brown C.T."/>
            <person name="Hug L.A."/>
            <person name="Thomas B.C."/>
            <person name="Sharon I."/>
            <person name="Castelle C.J."/>
            <person name="Singh A."/>
            <person name="Wilkins M.J."/>
            <person name="Williams K.H."/>
            <person name="Banfield J.F."/>
        </authorList>
    </citation>
    <scope>NUCLEOTIDE SEQUENCE [LARGE SCALE GENOMIC DNA]</scope>
</reference>
<keyword evidence="5 7" id="KW-1133">Transmembrane helix</keyword>
<keyword evidence="4 7" id="KW-0812">Transmembrane</keyword>
<evidence type="ECO:0000256" key="4">
    <source>
        <dbReference type="ARBA" id="ARBA00022692"/>
    </source>
</evidence>
<dbReference type="Gene3D" id="1.20.120.1220">
    <property type="match status" value="1"/>
</dbReference>
<evidence type="ECO:0000256" key="3">
    <source>
        <dbReference type="ARBA" id="ARBA00022475"/>
    </source>
</evidence>
<evidence type="ECO:0000256" key="5">
    <source>
        <dbReference type="ARBA" id="ARBA00022989"/>
    </source>
</evidence>
<feature type="transmembrane region" description="Helical" evidence="7">
    <location>
        <begin position="189"/>
        <end position="210"/>
    </location>
</feature>
<dbReference type="GO" id="GO:0004190">
    <property type="term" value="F:aspartic-type endopeptidase activity"/>
    <property type="evidence" value="ECO:0007669"/>
    <property type="project" value="InterPro"/>
</dbReference>
<protein>
    <submittedName>
        <fullName evidence="10">Type 4 prepilin-like protein leader peptide-processing enzyme</fullName>
    </submittedName>
</protein>
<evidence type="ECO:0000256" key="7">
    <source>
        <dbReference type="SAM" id="Phobius"/>
    </source>
</evidence>
<dbReference type="GO" id="GO:0005886">
    <property type="term" value="C:plasma membrane"/>
    <property type="evidence" value="ECO:0007669"/>
    <property type="project" value="UniProtKB-SubCell"/>
</dbReference>
<dbReference type="PANTHER" id="PTHR30487">
    <property type="entry name" value="TYPE 4 PREPILIN-LIKE PROTEINS LEADER PEPTIDE-PROCESSING ENZYME"/>
    <property type="match status" value="1"/>
</dbReference>
<evidence type="ECO:0000313" key="11">
    <source>
        <dbReference type="Proteomes" id="UP000034783"/>
    </source>
</evidence>
<dbReference type="PANTHER" id="PTHR30487:SF0">
    <property type="entry name" value="PREPILIN LEADER PEPTIDASE_N-METHYLTRANSFERASE-RELATED"/>
    <property type="match status" value="1"/>
</dbReference>
<gene>
    <name evidence="10" type="ORF">UW65_C0020G0002</name>
</gene>
<comment type="subcellular location">
    <subcellularLocation>
        <location evidence="1">Cell membrane</location>
        <topology evidence="1">Multi-pass membrane protein</topology>
    </subcellularLocation>
</comment>
<dbReference type="Proteomes" id="UP000034783">
    <property type="component" value="Unassembled WGS sequence"/>
</dbReference>
<keyword evidence="6 7" id="KW-0472">Membrane</keyword>
<comment type="similarity">
    <text evidence="2">Belongs to the peptidase A24 family.</text>
</comment>
<evidence type="ECO:0000313" key="10">
    <source>
        <dbReference type="EMBL" id="KKT69553.1"/>
    </source>
</evidence>
<dbReference type="EMBL" id="LCJD01000020">
    <property type="protein sequence ID" value="KKT69553.1"/>
    <property type="molecule type" value="Genomic_DNA"/>
</dbReference>